<keyword evidence="3" id="KW-1185">Reference proteome</keyword>
<dbReference type="AlphaFoldDB" id="A0AAV2F042"/>
<name>A0AAV2F042_9ROSI</name>
<protein>
    <submittedName>
        <fullName evidence="2">Uncharacterized protein</fullName>
    </submittedName>
</protein>
<sequence length="92" mass="10141">MYSPTNPQRRRCTETNSRLVGVSKLSSACISRFAKYLSFCRPSTNSSMYSAWSAALGVGIWGNNDYTRGGDGRREDKGGMKVRGSLSPDPHF</sequence>
<dbReference type="EMBL" id="OZ034819">
    <property type="protein sequence ID" value="CAL1391372.1"/>
    <property type="molecule type" value="Genomic_DNA"/>
</dbReference>
<feature type="region of interest" description="Disordered" evidence="1">
    <location>
        <begin position="67"/>
        <end position="92"/>
    </location>
</feature>
<evidence type="ECO:0000256" key="1">
    <source>
        <dbReference type="SAM" id="MobiDB-lite"/>
    </source>
</evidence>
<accession>A0AAV2F042</accession>
<gene>
    <name evidence="2" type="ORF">LTRI10_LOCUS32098</name>
</gene>
<feature type="compositionally biased region" description="Basic and acidic residues" evidence="1">
    <location>
        <begin position="68"/>
        <end position="79"/>
    </location>
</feature>
<reference evidence="2 3" key="1">
    <citation type="submission" date="2024-04" db="EMBL/GenBank/DDBJ databases">
        <authorList>
            <person name="Fracassetti M."/>
        </authorList>
    </citation>
    <scope>NUCLEOTIDE SEQUENCE [LARGE SCALE GENOMIC DNA]</scope>
</reference>
<evidence type="ECO:0000313" key="2">
    <source>
        <dbReference type="EMBL" id="CAL1391372.1"/>
    </source>
</evidence>
<evidence type="ECO:0000313" key="3">
    <source>
        <dbReference type="Proteomes" id="UP001497516"/>
    </source>
</evidence>
<dbReference type="Proteomes" id="UP001497516">
    <property type="component" value="Chromosome 6"/>
</dbReference>
<organism evidence="2 3">
    <name type="scientific">Linum trigynum</name>
    <dbReference type="NCBI Taxonomy" id="586398"/>
    <lineage>
        <taxon>Eukaryota</taxon>
        <taxon>Viridiplantae</taxon>
        <taxon>Streptophyta</taxon>
        <taxon>Embryophyta</taxon>
        <taxon>Tracheophyta</taxon>
        <taxon>Spermatophyta</taxon>
        <taxon>Magnoliopsida</taxon>
        <taxon>eudicotyledons</taxon>
        <taxon>Gunneridae</taxon>
        <taxon>Pentapetalae</taxon>
        <taxon>rosids</taxon>
        <taxon>fabids</taxon>
        <taxon>Malpighiales</taxon>
        <taxon>Linaceae</taxon>
        <taxon>Linum</taxon>
    </lineage>
</organism>
<proteinExistence type="predicted"/>